<evidence type="ECO:0000313" key="2">
    <source>
        <dbReference type="Proteomes" id="UP000051913"/>
    </source>
</evidence>
<dbReference type="EMBL" id="LLXX01000122">
    <property type="protein sequence ID" value="KRR04729.1"/>
    <property type="molecule type" value="Genomic_DNA"/>
</dbReference>
<organism evidence="1 2">
    <name type="scientific">Bradyrhizobium valentinum</name>
    <dbReference type="NCBI Taxonomy" id="1518501"/>
    <lineage>
        <taxon>Bacteria</taxon>
        <taxon>Pseudomonadati</taxon>
        <taxon>Pseudomonadota</taxon>
        <taxon>Alphaproteobacteria</taxon>
        <taxon>Hyphomicrobiales</taxon>
        <taxon>Nitrobacteraceae</taxon>
        <taxon>Bradyrhizobium</taxon>
    </lineage>
</organism>
<dbReference type="STRING" id="1518501.CQ10_31005"/>
<proteinExistence type="predicted"/>
<comment type="caution">
    <text evidence="1">The sequence shown here is derived from an EMBL/GenBank/DDBJ whole genome shotgun (WGS) entry which is preliminary data.</text>
</comment>
<keyword evidence="2" id="KW-1185">Reference proteome</keyword>
<accession>A0A0R3KLN7</accession>
<gene>
    <name evidence="1" type="ORF">CP49_18675</name>
</gene>
<sequence length="92" mass="10359">MEAAIREHLERLARGERVPMIAIGCFTEIQFAAINEGRAAMELHVLEQNEILFMGRHLYASRSKDGYQIDDIVKLIMSALCDDAIAHLGCRT</sequence>
<dbReference type="AlphaFoldDB" id="A0A0R3KLN7"/>
<dbReference type="Proteomes" id="UP000051913">
    <property type="component" value="Unassembled WGS sequence"/>
</dbReference>
<evidence type="ECO:0000313" key="1">
    <source>
        <dbReference type="EMBL" id="KRR04729.1"/>
    </source>
</evidence>
<reference evidence="1 2" key="1">
    <citation type="submission" date="2014-03" db="EMBL/GenBank/DDBJ databases">
        <title>Bradyrhizobium valentinum sp. nov., isolated from effective nodules of Lupinus mariae-josephae, a lupine endemic of basic-lime soils in Eastern Spain.</title>
        <authorList>
            <person name="Duran D."/>
            <person name="Rey L."/>
            <person name="Navarro A."/>
            <person name="Busquets A."/>
            <person name="Imperial J."/>
            <person name="Ruiz-Argueso T."/>
        </authorList>
    </citation>
    <scope>NUCLEOTIDE SEQUENCE [LARGE SCALE GENOMIC DNA]</scope>
    <source>
        <strain evidence="1 2">LmjM3</strain>
    </source>
</reference>
<name>A0A0R3KLN7_9BRAD</name>
<protein>
    <submittedName>
        <fullName evidence="1">Uncharacterized protein</fullName>
    </submittedName>
</protein>